<dbReference type="InterPro" id="IPR032466">
    <property type="entry name" value="Metal_Hydrolase"/>
</dbReference>
<dbReference type="PANTHER" id="PTHR43569">
    <property type="entry name" value="AMIDOHYDROLASE"/>
    <property type="match status" value="1"/>
</dbReference>
<dbReference type="Gene3D" id="3.20.20.140">
    <property type="entry name" value="Metal-dependent hydrolases"/>
    <property type="match status" value="1"/>
</dbReference>
<dbReference type="Proteomes" id="UP001210865">
    <property type="component" value="Chromosome"/>
</dbReference>
<name>A0ABY7NMR8_9SPHN</name>
<dbReference type="SUPFAM" id="SSF51556">
    <property type="entry name" value="Metallo-dependent hydrolases"/>
    <property type="match status" value="1"/>
</dbReference>
<dbReference type="Pfam" id="PF04909">
    <property type="entry name" value="Amidohydro_2"/>
    <property type="match status" value="1"/>
</dbReference>
<proteinExistence type="inferred from homology"/>
<comment type="similarity">
    <text evidence="1">Belongs to the metallo-dependent hydrolases superfamily.</text>
</comment>
<dbReference type="InterPro" id="IPR052350">
    <property type="entry name" value="Metallo-dep_Lactonases"/>
</dbReference>
<gene>
    <name evidence="3" type="ORF">PBT88_17535</name>
</gene>
<evidence type="ECO:0000313" key="3">
    <source>
        <dbReference type="EMBL" id="WBO21943.1"/>
    </source>
</evidence>
<sequence length="302" mass="34055">MTDIPFIDAHVHLWDLAGIRYPWLNPPFDDGGPNGSTESIARNYLLDDYLADAARWNVKGIVHIDAGADPAQALDETRWLEGIAAGQGMPNAIVAFAPLDKPEAEMILERQAAHPHVRGIRQIVNWHRNPMRTYSPADVTQSDDWWHGFGLLARHGLSFDLQCYAGQMAGLAPLIARHPDIPVIINHVGMPIPSDREGITRWRHGMRTMAQYPHVCTKLSGVGFIYRDWTMEQIRPYLLEAIDIFGPDRCLFASDSPTDKLFAPFDRYLDAYHAIVAGFSEDEQRAMFGRNANRVYRLGLDI</sequence>
<accession>A0ABY7NMR8</accession>
<dbReference type="RefSeq" id="WP_270076591.1">
    <property type="nucleotide sequence ID" value="NZ_CP115174.1"/>
</dbReference>
<evidence type="ECO:0000259" key="2">
    <source>
        <dbReference type="Pfam" id="PF04909"/>
    </source>
</evidence>
<evidence type="ECO:0000256" key="1">
    <source>
        <dbReference type="ARBA" id="ARBA00038310"/>
    </source>
</evidence>
<reference evidence="3 4" key="1">
    <citation type="submission" date="2022-12" db="EMBL/GenBank/DDBJ databases">
        <title>Sphingomonas abieness sp. nov., an endophytic bacterium isolated from Abies koreana.</title>
        <authorList>
            <person name="Jiang L."/>
            <person name="Lee J."/>
        </authorList>
    </citation>
    <scope>NUCLEOTIDE SEQUENCE [LARGE SCALE GENOMIC DNA]</scope>
    <source>
        <strain evidence="4">PAMB 00755</strain>
    </source>
</reference>
<feature type="domain" description="Amidohydrolase-related" evidence="2">
    <location>
        <begin position="7"/>
        <end position="298"/>
    </location>
</feature>
<protein>
    <submittedName>
        <fullName evidence="3">Amidohydrolase family protein</fullName>
    </submittedName>
</protein>
<evidence type="ECO:0000313" key="4">
    <source>
        <dbReference type="Proteomes" id="UP001210865"/>
    </source>
</evidence>
<dbReference type="EMBL" id="CP115174">
    <property type="protein sequence ID" value="WBO21943.1"/>
    <property type="molecule type" value="Genomic_DNA"/>
</dbReference>
<organism evidence="3 4">
    <name type="scientific">Sphingomonas abietis</name>
    <dbReference type="NCBI Taxonomy" id="3012344"/>
    <lineage>
        <taxon>Bacteria</taxon>
        <taxon>Pseudomonadati</taxon>
        <taxon>Pseudomonadota</taxon>
        <taxon>Alphaproteobacteria</taxon>
        <taxon>Sphingomonadales</taxon>
        <taxon>Sphingomonadaceae</taxon>
        <taxon>Sphingomonas</taxon>
    </lineage>
</organism>
<keyword evidence="4" id="KW-1185">Reference proteome</keyword>
<dbReference type="InterPro" id="IPR006680">
    <property type="entry name" value="Amidohydro-rel"/>
</dbReference>
<dbReference type="PANTHER" id="PTHR43569:SF1">
    <property type="entry name" value="BLL3371 PROTEIN"/>
    <property type="match status" value="1"/>
</dbReference>